<evidence type="ECO:0000256" key="1">
    <source>
        <dbReference type="SAM" id="MobiDB-lite"/>
    </source>
</evidence>
<keyword evidence="4" id="KW-1185">Reference proteome</keyword>
<feature type="region of interest" description="Disordered" evidence="1">
    <location>
        <begin position="84"/>
        <end position="108"/>
    </location>
</feature>
<dbReference type="AlphaFoldDB" id="A0A285LGR6"/>
<protein>
    <submittedName>
        <fullName evidence="3">HNH endonuclease</fullName>
    </submittedName>
</protein>
<dbReference type="SMART" id="SM00507">
    <property type="entry name" value="HNHc"/>
    <property type="match status" value="1"/>
</dbReference>
<proteinExistence type="predicted"/>
<name>A0A285LGR6_9NOCA</name>
<keyword evidence="3" id="KW-0378">Hydrolase</keyword>
<dbReference type="InterPro" id="IPR003615">
    <property type="entry name" value="HNH_nuc"/>
</dbReference>
<evidence type="ECO:0000313" key="4">
    <source>
        <dbReference type="Proteomes" id="UP000219565"/>
    </source>
</evidence>
<dbReference type="Proteomes" id="UP000219565">
    <property type="component" value="Unassembled WGS sequence"/>
</dbReference>
<sequence length="108" mass="12100">MSRWGSGRTSTSAHRRWARAVLQRDEYRCQQCGYQGRAGAGDVEADHITPVYCGGKTILDNGQTLCKPHHDAKSEAERLAALRDRHQRGRRPPETHPGQQPRRNTLGG</sequence>
<dbReference type="Pfam" id="PF01844">
    <property type="entry name" value="HNH"/>
    <property type="match status" value="1"/>
</dbReference>
<evidence type="ECO:0000313" key="3">
    <source>
        <dbReference type="EMBL" id="SNY84158.1"/>
    </source>
</evidence>
<dbReference type="InterPro" id="IPR002711">
    <property type="entry name" value="HNH"/>
</dbReference>
<dbReference type="EMBL" id="OBEG01000003">
    <property type="protein sequence ID" value="SNY84158.1"/>
    <property type="molecule type" value="Genomic_DNA"/>
</dbReference>
<dbReference type="GO" id="GO:0008270">
    <property type="term" value="F:zinc ion binding"/>
    <property type="evidence" value="ECO:0007669"/>
    <property type="project" value="InterPro"/>
</dbReference>
<dbReference type="Gene3D" id="1.10.30.50">
    <property type="match status" value="1"/>
</dbReference>
<dbReference type="CDD" id="cd00085">
    <property type="entry name" value="HNHc"/>
    <property type="match status" value="1"/>
</dbReference>
<dbReference type="OrthoDB" id="9802901at2"/>
<reference evidence="3 4" key="1">
    <citation type="submission" date="2017-09" db="EMBL/GenBank/DDBJ databases">
        <authorList>
            <person name="Ehlers B."/>
            <person name="Leendertz F.H."/>
        </authorList>
    </citation>
    <scope>NUCLEOTIDE SEQUENCE [LARGE SCALE GENOMIC DNA]</scope>
    <source>
        <strain evidence="3 4">DSM 45537</strain>
    </source>
</reference>
<feature type="compositionally biased region" description="Polar residues" evidence="1">
    <location>
        <begin position="97"/>
        <end position="108"/>
    </location>
</feature>
<dbReference type="GO" id="GO:0004519">
    <property type="term" value="F:endonuclease activity"/>
    <property type="evidence" value="ECO:0007669"/>
    <property type="project" value="UniProtKB-KW"/>
</dbReference>
<accession>A0A285LGR6</accession>
<gene>
    <name evidence="3" type="ORF">SAMN04244553_3602</name>
</gene>
<dbReference type="GO" id="GO:0003676">
    <property type="term" value="F:nucleic acid binding"/>
    <property type="evidence" value="ECO:0007669"/>
    <property type="project" value="InterPro"/>
</dbReference>
<evidence type="ECO:0000259" key="2">
    <source>
        <dbReference type="SMART" id="SM00507"/>
    </source>
</evidence>
<keyword evidence="3" id="KW-0255">Endonuclease</keyword>
<keyword evidence="3" id="KW-0540">Nuclease</keyword>
<dbReference type="RefSeq" id="WP_097245841.1">
    <property type="nucleotide sequence ID" value="NZ_OBEG01000003.1"/>
</dbReference>
<feature type="domain" description="HNH nuclease" evidence="2">
    <location>
        <begin position="16"/>
        <end position="71"/>
    </location>
</feature>
<organism evidence="3 4">
    <name type="scientific">Nocardia amikacinitolerans</name>
    <dbReference type="NCBI Taxonomy" id="756689"/>
    <lineage>
        <taxon>Bacteria</taxon>
        <taxon>Bacillati</taxon>
        <taxon>Actinomycetota</taxon>
        <taxon>Actinomycetes</taxon>
        <taxon>Mycobacteriales</taxon>
        <taxon>Nocardiaceae</taxon>
        <taxon>Nocardia</taxon>
    </lineage>
</organism>